<gene>
    <name evidence="1" type="ORF">FHR94_001215</name>
</gene>
<keyword evidence="2" id="KW-1185">Reference proteome</keyword>
<dbReference type="RefSeq" id="WP_183324732.1">
    <property type="nucleotide sequence ID" value="NZ_JACHXP010000004.1"/>
</dbReference>
<dbReference type="Gene3D" id="3.10.310.10">
    <property type="entry name" value="Diaminopimelate Epimerase, Chain A, domain 1"/>
    <property type="match status" value="1"/>
</dbReference>
<dbReference type="SUPFAM" id="SSF54506">
    <property type="entry name" value="Diaminopimelate epimerase-like"/>
    <property type="match status" value="1"/>
</dbReference>
<comment type="caution">
    <text evidence="1">The sequence shown here is derived from an EMBL/GenBank/DDBJ whole genome shotgun (WGS) entry which is preliminary data.</text>
</comment>
<evidence type="ECO:0000313" key="1">
    <source>
        <dbReference type="EMBL" id="MBB3189991.1"/>
    </source>
</evidence>
<dbReference type="EMBL" id="JACHXP010000004">
    <property type="protein sequence ID" value="MBB3189991.1"/>
    <property type="molecule type" value="Genomic_DNA"/>
</dbReference>
<accession>A0A839V4A3</accession>
<sequence>MKAKLVDVFSAERFSGHGLTIFSDAEGLSAREMQALTREMRRFIHLRLPGR</sequence>
<organism evidence="1 2">
    <name type="scientific">Halomonas cerina</name>
    <dbReference type="NCBI Taxonomy" id="447424"/>
    <lineage>
        <taxon>Bacteria</taxon>
        <taxon>Pseudomonadati</taxon>
        <taxon>Pseudomonadota</taxon>
        <taxon>Gammaproteobacteria</taxon>
        <taxon>Oceanospirillales</taxon>
        <taxon>Halomonadaceae</taxon>
        <taxon>Halomonas</taxon>
    </lineage>
</organism>
<dbReference type="Proteomes" id="UP000547614">
    <property type="component" value="Unassembled WGS sequence"/>
</dbReference>
<evidence type="ECO:0000313" key="2">
    <source>
        <dbReference type="Proteomes" id="UP000547614"/>
    </source>
</evidence>
<dbReference type="AlphaFoldDB" id="A0A839V4A3"/>
<reference evidence="1 2" key="1">
    <citation type="submission" date="2020-08" db="EMBL/GenBank/DDBJ databases">
        <title>Genomic Encyclopedia of Type Strains, Phase III (KMG-III): the genomes of soil and plant-associated and newly described type strains.</title>
        <authorList>
            <person name="Whitman W."/>
        </authorList>
    </citation>
    <scope>NUCLEOTIDE SEQUENCE [LARGE SCALE GENOMIC DNA]</scope>
    <source>
        <strain evidence="1 2">CECT 7282</strain>
    </source>
</reference>
<proteinExistence type="predicted"/>
<protein>
    <submittedName>
        <fullName evidence="1">Putative PhzF superfamily epimerase YddE/YHI9</fullName>
    </submittedName>
</protein>
<name>A0A839V4A3_9GAMM</name>